<evidence type="ECO:0000256" key="1">
    <source>
        <dbReference type="SAM" id="MobiDB-lite"/>
    </source>
</evidence>
<reference evidence="2 3" key="1">
    <citation type="journal article" date="2018" name="Mol. Plant">
        <title>The genome of Artemisia annua provides insight into the evolution of Asteraceae family and artemisinin biosynthesis.</title>
        <authorList>
            <person name="Shen Q."/>
            <person name="Zhang L."/>
            <person name="Liao Z."/>
            <person name="Wang S."/>
            <person name="Yan T."/>
            <person name="Shi P."/>
            <person name="Liu M."/>
            <person name="Fu X."/>
            <person name="Pan Q."/>
            <person name="Wang Y."/>
            <person name="Lv Z."/>
            <person name="Lu X."/>
            <person name="Zhang F."/>
            <person name="Jiang W."/>
            <person name="Ma Y."/>
            <person name="Chen M."/>
            <person name="Hao X."/>
            <person name="Li L."/>
            <person name="Tang Y."/>
            <person name="Lv G."/>
            <person name="Zhou Y."/>
            <person name="Sun X."/>
            <person name="Brodelius P.E."/>
            <person name="Rose J.K.C."/>
            <person name="Tang K."/>
        </authorList>
    </citation>
    <scope>NUCLEOTIDE SEQUENCE [LARGE SCALE GENOMIC DNA]</scope>
    <source>
        <strain evidence="3">cv. Huhao1</strain>
        <tissue evidence="2">Leaf</tissue>
    </source>
</reference>
<feature type="compositionally biased region" description="Low complexity" evidence="1">
    <location>
        <begin position="108"/>
        <end position="122"/>
    </location>
</feature>
<dbReference type="STRING" id="35608.A0A2U1PY23"/>
<proteinExistence type="predicted"/>
<protein>
    <submittedName>
        <fullName evidence="2">Uncharacterized protein</fullName>
    </submittedName>
</protein>
<name>A0A2U1PY23_ARTAN</name>
<keyword evidence="3" id="KW-1185">Reference proteome</keyword>
<feature type="region of interest" description="Disordered" evidence="1">
    <location>
        <begin position="108"/>
        <end position="132"/>
    </location>
</feature>
<dbReference type="EMBL" id="PKPP01000615">
    <property type="protein sequence ID" value="PWA90607.1"/>
    <property type="molecule type" value="Genomic_DNA"/>
</dbReference>
<evidence type="ECO:0000313" key="3">
    <source>
        <dbReference type="Proteomes" id="UP000245207"/>
    </source>
</evidence>
<dbReference type="AlphaFoldDB" id="A0A2U1PY23"/>
<organism evidence="2 3">
    <name type="scientific">Artemisia annua</name>
    <name type="common">Sweet wormwood</name>
    <dbReference type="NCBI Taxonomy" id="35608"/>
    <lineage>
        <taxon>Eukaryota</taxon>
        <taxon>Viridiplantae</taxon>
        <taxon>Streptophyta</taxon>
        <taxon>Embryophyta</taxon>
        <taxon>Tracheophyta</taxon>
        <taxon>Spermatophyta</taxon>
        <taxon>Magnoliopsida</taxon>
        <taxon>eudicotyledons</taxon>
        <taxon>Gunneridae</taxon>
        <taxon>Pentapetalae</taxon>
        <taxon>asterids</taxon>
        <taxon>campanulids</taxon>
        <taxon>Asterales</taxon>
        <taxon>Asteraceae</taxon>
        <taxon>Asteroideae</taxon>
        <taxon>Anthemideae</taxon>
        <taxon>Artemisiinae</taxon>
        <taxon>Artemisia</taxon>
    </lineage>
</organism>
<dbReference type="Proteomes" id="UP000245207">
    <property type="component" value="Unassembled WGS sequence"/>
</dbReference>
<evidence type="ECO:0000313" key="2">
    <source>
        <dbReference type="EMBL" id="PWA90607.1"/>
    </source>
</evidence>
<sequence>MQRPVPIAVVSAIQVAEQITEDHNACVHKVREELKSDHPDDLQIVVMKQGVWRIKDIIQFMDDHGHEHTIDGAVVTLQCQYGCPTVHANNGCYGNGNGTCRNKLTHGSISNSSSRSAHAKSSNTACSNRSSQSTFSSATDLLILLPTITMAILMGESSSYHNTSLKSRVLSWQYGHLGRVG</sequence>
<feature type="compositionally biased region" description="Polar residues" evidence="1">
    <location>
        <begin position="123"/>
        <end position="132"/>
    </location>
</feature>
<dbReference type="OrthoDB" id="420076at2759"/>
<comment type="caution">
    <text evidence="2">The sequence shown here is derived from an EMBL/GenBank/DDBJ whole genome shotgun (WGS) entry which is preliminary data.</text>
</comment>
<accession>A0A2U1PY23</accession>
<gene>
    <name evidence="2" type="ORF">CTI12_AA099280</name>
</gene>